<reference evidence="3" key="1">
    <citation type="submission" date="2022-01" db="EMBL/GenBank/DDBJ databases">
        <title>Draft Genome Sequences of Seven Type Strains of the Genus Streptomyces.</title>
        <authorList>
            <person name="Aziz S."/>
            <person name="Coretto E."/>
            <person name="Chronakova A."/>
            <person name="Sproer C."/>
            <person name="Huber K."/>
            <person name="Nouioui I."/>
            <person name="Gross H."/>
        </authorList>
    </citation>
    <scope>NUCLEOTIDE SEQUENCE</scope>
    <source>
        <strain evidence="3">DSM 103493</strain>
    </source>
</reference>
<dbReference type="AlphaFoldDB" id="A0A9X1Q0N2"/>
<dbReference type="GO" id="GO:0005524">
    <property type="term" value="F:ATP binding"/>
    <property type="evidence" value="ECO:0007669"/>
    <property type="project" value="InterPro"/>
</dbReference>
<dbReference type="GO" id="GO:0016887">
    <property type="term" value="F:ATP hydrolysis activity"/>
    <property type="evidence" value="ECO:0007669"/>
    <property type="project" value="InterPro"/>
</dbReference>
<organism evidence="3 4">
    <name type="scientific">Streptomyces muensis</name>
    <dbReference type="NCBI Taxonomy" id="1077944"/>
    <lineage>
        <taxon>Bacteria</taxon>
        <taxon>Bacillati</taxon>
        <taxon>Actinomycetota</taxon>
        <taxon>Actinomycetes</taxon>
        <taxon>Kitasatosporales</taxon>
        <taxon>Streptomycetaceae</taxon>
        <taxon>Streptomyces</taxon>
    </lineage>
</organism>
<dbReference type="InterPro" id="IPR027417">
    <property type="entry name" value="P-loop_NTPase"/>
</dbReference>
<feature type="compositionally biased region" description="Basic and acidic residues" evidence="1">
    <location>
        <begin position="169"/>
        <end position="178"/>
    </location>
</feature>
<evidence type="ECO:0000313" key="4">
    <source>
        <dbReference type="Proteomes" id="UP001139384"/>
    </source>
</evidence>
<feature type="domain" description="AAA+ ATPase" evidence="2">
    <location>
        <begin position="106"/>
        <end position="302"/>
    </location>
</feature>
<dbReference type="Proteomes" id="UP001139384">
    <property type="component" value="Unassembled WGS sequence"/>
</dbReference>
<proteinExistence type="predicted"/>
<evidence type="ECO:0000259" key="2">
    <source>
        <dbReference type="SMART" id="SM00382"/>
    </source>
</evidence>
<dbReference type="Gene3D" id="3.40.50.300">
    <property type="entry name" value="P-loop containing nucleotide triphosphate hydrolases"/>
    <property type="match status" value="1"/>
</dbReference>
<dbReference type="CDD" id="cd00009">
    <property type="entry name" value="AAA"/>
    <property type="match status" value="1"/>
</dbReference>
<dbReference type="InterPro" id="IPR003593">
    <property type="entry name" value="AAA+_ATPase"/>
</dbReference>
<comment type="caution">
    <text evidence="3">The sequence shown here is derived from an EMBL/GenBank/DDBJ whole genome shotgun (WGS) entry which is preliminary data.</text>
</comment>
<feature type="region of interest" description="Disordered" evidence="1">
    <location>
        <begin position="1"/>
        <end position="25"/>
    </location>
</feature>
<dbReference type="SMART" id="SM00382">
    <property type="entry name" value="AAA"/>
    <property type="match status" value="1"/>
</dbReference>
<dbReference type="EMBL" id="JAKEIP010000123">
    <property type="protein sequence ID" value="MCF1596970.1"/>
    <property type="molecule type" value="Genomic_DNA"/>
</dbReference>
<dbReference type="InterPro" id="IPR011704">
    <property type="entry name" value="ATPase_dyneun-rel_AAA"/>
</dbReference>
<name>A0A9X1Q0N2_STRM4</name>
<gene>
    <name evidence="3" type="ORF">L0P92_25920</name>
</gene>
<evidence type="ECO:0000256" key="1">
    <source>
        <dbReference type="SAM" id="MobiDB-lite"/>
    </source>
</evidence>
<feature type="region of interest" description="Disordered" evidence="1">
    <location>
        <begin position="169"/>
        <end position="188"/>
    </location>
</feature>
<dbReference type="Pfam" id="PF07728">
    <property type="entry name" value="AAA_5"/>
    <property type="match status" value="1"/>
</dbReference>
<evidence type="ECO:0000313" key="3">
    <source>
        <dbReference type="EMBL" id="MCF1596970.1"/>
    </source>
</evidence>
<sequence length="379" mass="42585">MNEADRDGSYPEPLPPTGVAGGAAATAPEPDWWMYRCASEPHDGIKRLPAAPPWRSFAHLVEPEEILDPPHPTGAAERRRLGRHLRAATYQADREEIHLVNMALLLRRPLLVTGRPGVGKSTLAYSIAHELGLGPVLRWPVTSRSTLQDGQYHYDAIGRLQDVGLRERMAEQSARTDEGAPEGVQPPDIGRYLRLGPLGTALLPWRTPRVLLVDEIDKSDVDFPNDLLHVFEEGEFTIPELARLSQPTTQVMTADDGGWAQLRQGRVRCHEFPVVVMTSNEEREFPSAFLRRCIRLEIRPPDRPKLARLLAAHLPVSEGPPLSVREELISEFLRKQDDEGAELANDQLLNAVRVAQRIWNDPEERDLVRDHLMRPLNEG</sequence>
<protein>
    <submittedName>
        <fullName evidence="3">MoxR family ATPase</fullName>
    </submittedName>
</protein>
<dbReference type="SUPFAM" id="SSF52540">
    <property type="entry name" value="P-loop containing nucleoside triphosphate hydrolases"/>
    <property type="match status" value="1"/>
</dbReference>
<keyword evidence="4" id="KW-1185">Reference proteome</keyword>
<accession>A0A9X1Q0N2</accession>